<evidence type="ECO:0000313" key="2">
    <source>
        <dbReference type="Proteomes" id="UP001144372"/>
    </source>
</evidence>
<sequence>MDEKTLEQSLADEFIREWDITPTGNGYLITTDWQWPNHERIEIFVRMVGDREDLLLVTDGGELFSFLYSQGIDLSKDEHGMKVINGVAEHYGAKIADFQMARGTNPGDLPRSIRLLLEAIKDASLLLWYKLDQRSSLH</sequence>
<comment type="caution">
    <text evidence="1">The sequence shown here is derived from an EMBL/GenBank/DDBJ whole genome shotgun (WGS) entry which is preliminary data.</text>
</comment>
<proteinExistence type="predicted"/>
<protein>
    <recommendedName>
        <fullName evidence="3">DUF1828 domain-containing protein</fullName>
    </recommendedName>
</protein>
<keyword evidence="2" id="KW-1185">Reference proteome</keyword>
<name>A0A9W6D206_9BACT</name>
<evidence type="ECO:0000313" key="1">
    <source>
        <dbReference type="EMBL" id="GLI33158.1"/>
    </source>
</evidence>
<dbReference type="AlphaFoldDB" id="A0A9W6D206"/>
<gene>
    <name evidence="1" type="ORF">DAMNIGENAA_05910</name>
</gene>
<dbReference type="EMBL" id="BSDR01000001">
    <property type="protein sequence ID" value="GLI33158.1"/>
    <property type="molecule type" value="Genomic_DNA"/>
</dbReference>
<dbReference type="RefSeq" id="WP_281792176.1">
    <property type="nucleotide sequence ID" value="NZ_BSDR01000001.1"/>
</dbReference>
<dbReference type="Proteomes" id="UP001144372">
    <property type="component" value="Unassembled WGS sequence"/>
</dbReference>
<reference evidence="1" key="1">
    <citation type="submission" date="2022-12" db="EMBL/GenBank/DDBJ databases">
        <title>Reference genome sequencing for broad-spectrum identification of bacterial and archaeal isolates by mass spectrometry.</title>
        <authorList>
            <person name="Sekiguchi Y."/>
            <person name="Tourlousse D.M."/>
        </authorList>
    </citation>
    <scope>NUCLEOTIDE SEQUENCE</scope>
    <source>
        <strain evidence="1">ASRB1</strain>
    </source>
</reference>
<accession>A0A9W6D206</accession>
<evidence type="ECO:0008006" key="3">
    <source>
        <dbReference type="Google" id="ProtNLM"/>
    </source>
</evidence>
<organism evidence="1 2">
    <name type="scientific">Desulforhabdus amnigena</name>
    <dbReference type="NCBI Taxonomy" id="40218"/>
    <lineage>
        <taxon>Bacteria</taxon>
        <taxon>Pseudomonadati</taxon>
        <taxon>Thermodesulfobacteriota</taxon>
        <taxon>Syntrophobacteria</taxon>
        <taxon>Syntrophobacterales</taxon>
        <taxon>Syntrophobacteraceae</taxon>
        <taxon>Desulforhabdus</taxon>
    </lineage>
</organism>